<evidence type="ECO:0000313" key="1">
    <source>
        <dbReference type="EMBL" id="MBK1865891.1"/>
    </source>
</evidence>
<accession>A0ACC5QZV4</accession>
<keyword evidence="2" id="KW-1185">Reference proteome</keyword>
<proteinExistence type="predicted"/>
<reference evidence="1" key="1">
    <citation type="submission" date="2021-01" db="EMBL/GenBank/DDBJ databases">
        <authorList>
            <person name="Sun Q."/>
        </authorList>
    </citation>
    <scope>NUCLEOTIDE SEQUENCE</scope>
    <source>
        <strain evidence="1">YIM B02566</strain>
    </source>
</reference>
<dbReference type="EMBL" id="JAENHL010000006">
    <property type="protein sequence ID" value="MBK1865891.1"/>
    <property type="molecule type" value="Genomic_DNA"/>
</dbReference>
<organism evidence="1 2">
    <name type="scientific">Taklimakanibacter albus</name>
    <dbReference type="NCBI Taxonomy" id="2800327"/>
    <lineage>
        <taxon>Bacteria</taxon>
        <taxon>Pseudomonadati</taxon>
        <taxon>Pseudomonadota</taxon>
        <taxon>Alphaproteobacteria</taxon>
        <taxon>Hyphomicrobiales</taxon>
        <taxon>Aestuariivirgaceae</taxon>
        <taxon>Taklimakanibacter</taxon>
    </lineage>
</organism>
<gene>
    <name evidence="1" type="ORF">JHL16_05970</name>
</gene>
<dbReference type="Proteomes" id="UP000616151">
    <property type="component" value="Unassembled WGS sequence"/>
</dbReference>
<sequence>MTTDILPAKVKRGDASDGGASLGSRLSRIDGPAKITGAARYALEHHPEGLCHAVIVQSTIGAGRIGVIDTAAADAAPGVLMVLTPDRIMPLKSATTWLDTPGPDGPYLPLTNMINFVGQHVAAVVAETFEQATAAAALIKIYYEETDAIATYDDPRSGEGMALDHLAVSWGEAEEALAEAPVRIEATYRTPREYNVPIEPHGLVAQWNGDKLTVWEPSQWINGMSRTYAEWFGVPYENVRLVSPFIGGGFGSKAFALAHGAIAACAAKMLDRPVKLALTRPQTFTAFGGRPATRQTLRLGATEEGRLVSIVQTGANETSRDGVWGEPLASVTALMYATPHLAARQTVVPVNTVLPSALRAPGENPSAFGIECAIDELSYEVGIDPVAIRLLNYAEEDPHAKKPWSTRQLREAYEAGAKAFGWEKRTSEPRSMRDGHHLIGWGVAAGTYPVRRTAGEAMVRLFADGRAEVASSGIDMGQGTYTILAQTAADAIGLPVDQVEVKLGDSALPGAPVAGGSQLANLMTGAVHKAALAARDELIGLAIGDPNSPFRALQANTLSVADGVISSPRGGEEVSIAELMHRLGRDKIEVLRDTLPETNNSAAEKHRTYTTITRMRSPTEGDYSLHAWCVHFIEVRVDEDFGTVRVSRVVSALDSGRLYNPKLAESQWKGGIIMGIGQALLEEGLVDRRKGRVINNNLGDYLIATNADIPDIEVISVGVPDFHASVLGGKAVGELGIVGVAPAIANAVYHATGKRIRDLPITLEKLIE</sequence>
<protein>
    <submittedName>
        <fullName evidence="1">Xanthine dehydrogenase family protein molybdopterin-binding subunit</fullName>
    </submittedName>
</protein>
<comment type="caution">
    <text evidence="1">The sequence shown here is derived from an EMBL/GenBank/DDBJ whole genome shotgun (WGS) entry which is preliminary data.</text>
</comment>
<evidence type="ECO:0000313" key="2">
    <source>
        <dbReference type="Proteomes" id="UP000616151"/>
    </source>
</evidence>
<name>A0ACC5QZV4_9HYPH</name>